<dbReference type="Proteomes" id="UP001301958">
    <property type="component" value="Unassembled WGS sequence"/>
</dbReference>
<dbReference type="EMBL" id="MU865348">
    <property type="protein sequence ID" value="KAK4226425.1"/>
    <property type="molecule type" value="Genomic_DNA"/>
</dbReference>
<dbReference type="AlphaFoldDB" id="A0AAN7BN36"/>
<organism evidence="2 3">
    <name type="scientific">Podospora fimiseda</name>
    <dbReference type="NCBI Taxonomy" id="252190"/>
    <lineage>
        <taxon>Eukaryota</taxon>
        <taxon>Fungi</taxon>
        <taxon>Dikarya</taxon>
        <taxon>Ascomycota</taxon>
        <taxon>Pezizomycotina</taxon>
        <taxon>Sordariomycetes</taxon>
        <taxon>Sordariomycetidae</taxon>
        <taxon>Sordariales</taxon>
        <taxon>Podosporaceae</taxon>
        <taxon>Podospora</taxon>
    </lineage>
</organism>
<accession>A0AAN7BN36</accession>
<reference evidence="2" key="2">
    <citation type="submission" date="2023-05" db="EMBL/GenBank/DDBJ databases">
        <authorList>
            <consortium name="Lawrence Berkeley National Laboratory"/>
            <person name="Steindorff A."/>
            <person name="Hensen N."/>
            <person name="Bonometti L."/>
            <person name="Westerberg I."/>
            <person name="Brannstrom I.O."/>
            <person name="Guillou S."/>
            <person name="Cros-Aarteil S."/>
            <person name="Calhoun S."/>
            <person name="Haridas S."/>
            <person name="Kuo A."/>
            <person name="Mondo S."/>
            <person name="Pangilinan J."/>
            <person name="Riley R."/>
            <person name="Labutti K."/>
            <person name="Andreopoulos B."/>
            <person name="Lipzen A."/>
            <person name="Chen C."/>
            <person name="Yanf M."/>
            <person name="Daum C."/>
            <person name="Ng V."/>
            <person name="Clum A."/>
            <person name="Ohm R."/>
            <person name="Martin F."/>
            <person name="Silar P."/>
            <person name="Natvig D."/>
            <person name="Lalanne C."/>
            <person name="Gautier V."/>
            <person name="Ament-Velasquez S.L."/>
            <person name="Kruys A."/>
            <person name="Hutchinson M.I."/>
            <person name="Powell A.J."/>
            <person name="Barry K."/>
            <person name="Miller A.N."/>
            <person name="Grigoriev I.V."/>
            <person name="Debuchy R."/>
            <person name="Gladieux P."/>
            <person name="Thoren M.H."/>
            <person name="Johannesson H."/>
        </authorList>
    </citation>
    <scope>NUCLEOTIDE SEQUENCE</scope>
    <source>
        <strain evidence="2">CBS 990.96</strain>
    </source>
</reference>
<feature type="transmembrane region" description="Helical" evidence="1">
    <location>
        <begin position="54"/>
        <end position="75"/>
    </location>
</feature>
<proteinExistence type="predicted"/>
<name>A0AAN7BN36_9PEZI</name>
<protein>
    <submittedName>
        <fullName evidence="2">Uncharacterized protein</fullName>
    </submittedName>
</protein>
<dbReference type="InterPro" id="IPR021514">
    <property type="entry name" value="DUF3176"/>
</dbReference>
<sequence length="168" mass="18978">MFNSRKAAYLSTKTGSWRWWELGATFLSIISLVLVVAILFLASNRSLEKWAFPIQPNFLVAVFTTLGKSAMMVSITSSLSQLKWQHFSQKHCPLSHLDILDEASRGPWGSFTLLFRLRSIALLPCVFTFVTLASLGIEPAAQQILEFRTRRFELDLVNQTAEFSMATT</sequence>
<keyword evidence="1" id="KW-0812">Transmembrane</keyword>
<keyword evidence="1" id="KW-1133">Transmembrane helix</keyword>
<dbReference type="Pfam" id="PF11374">
    <property type="entry name" value="DUF3176"/>
    <property type="match status" value="1"/>
</dbReference>
<evidence type="ECO:0000313" key="3">
    <source>
        <dbReference type="Proteomes" id="UP001301958"/>
    </source>
</evidence>
<keyword evidence="1" id="KW-0472">Membrane</keyword>
<dbReference type="PANTHER" id="PTHR35394:SF5">
    <property type="entry name" value="DUF3176 DOMAIN-CONTAINING PROTEIN"/>
    <property type="match status" value="1"/>
</dbReference>
<comment type="caution">
    <text evidence="2">The sequence shown here is derived from an EMBL/GenBank/DDBJ whole genome shotgun (WGS) entry which is preliminary data.</text>
</comment>
<dbReference type="PANTHER" id="PTHR35394">
    <property type="entry name" value="DUF3176 DOMAIN-CONTAINING PROTEIN"/>
    <property type="match status" value="1"/>
</dbReference>
<feature type="transmembrane region" description="Helical" evidence="1">
    <location>
        <begin position="120"/>
        <end position="141"/>
    </location>
</feature>
<gene>
    <name evidence="2" type="ORF">QBC38DRAFT_366621</name>
</gene>
<keyword evidence="3" id="KW-1185">Reference proteome</keyword>
<reference evidence="2" key="1">
    <citation type="journal article" date="2023" name="Mol. Phylogenet. Evol.">
        <title>Genome-scale phylogeny and comparative genomics of the fungal order Sordariales.</title>
        <authorList>
            <person name="Hensen N."/>
            <person name="Bonometti L."/>
            <person name="Westerberg I."/>
            <person name="Brannstrom I.O."/>
            <person name="Guillou S."/>
            <person name="Cros-Aarteil S."/>
            <person name="Calhoun S."/>
            <person name="Haridas S."/>
            <person name="Kuo A."/>
            <person name="Mondo S."/>
            <person name="Pangilinan J."/>
            <person name="Riley R."/>
            <person name="LaButti K."/>
            <person name="Andreopoulos B."/>
            <person name="Lipzen A."/>
            <person name="Chen C."/>
            <person name="Yan M."/>
            <person name="Daum C."/>
            <person name="Ng V."/>
            <person name="Clum A."/>
            <person name="Steindorff A."/>
            <person name="Ohm R.A."/>
            <person name="Martin F."/>
            <person name="Silar P."/>
            <person name="Natvig D.O."/>
            <person name="Lalanne C."/>
            <person name="Gautier V."/>
            <person name="Ament-Velasquez S.L."/>
            <person name="Kruys A."/>
            <person name="Hutchinson M.I."/>
            <person name="Powell A.J."/>
            <person name="Barry K."/>
            <person name="Miller A.N."/>
            <person name="Grigoriev I.V."/>
            <person name="Debuchy R."/>
            <person name="Gladieux P."/>
            <person name="Hiltunen Thoren M."/>
            <person name="Johannesson H."/>
        </authorList>
    </citation>
    <scope>NUCLEOTIDE SEQUENCE</scope>
    <source>
        <strain evidence="2">CBS 990.96</strain>
    </source>
</reference>
<feature type="transmembrane region" description="Helical" evidence="1">
    <location>
        <begin position="20"/>
        <end position="42"/>
    </location>
</feature>
<evidence type="ECO:0000256" key="1">
    <source>
        <dbReference type="SAM" id="Phobius"/>
    </source>
</evidence>
<evidence type="ECO:0000313" key="2">
    <source>
        <dbReference type="EMBL" id="KAK4226425.1"/>
    </source>
</evidence>